<accession>Q2LWV3</accession>
<dbReference type="GO" id="GO:0005737">
    <property type="term" value="C:cytoplasm"/>
    <property type="evidence" value="ECO:0007669"/>
    <property type="project" value="UniProtKB-SubCell"/>
</dbReference>
<evidence type="ECO:0000256" key="3">
    <source>
        <dbReference type="ARBA" id="ARBA00022679"/>
    </source>
</evidence>
<dbReference type="Gene3D" id="3.90.1150.180">
    <property type="match status" value="1"/>
</dbReference>
<organism evidence="11 12">
    <name type="scientific">Syntrophus aciditrophicus (strain SB)</name>
    <dbReference type="NCBI Taxonomy" id="56780"/>
    <lineage>
        <taxon>Bacteria</taxon>
        <taxon>Pseudomonadati</taxon>
        <taxon>Thermodesulfobacteriota</taxon>
        <taxon>Syntrophia</taxon>
        <taxon>Syntrophales</taxon>
        <taxon>Syntrophaceae</taxon>
        <taxon>Syntrophus</taxon>
    </lineage>
</organism>
<evidence type="ECO:0000256" key="9">
    <source>
        <dbReference type="PIRSR" id="PIRSR618319-50"/>
    </source>
</evidence>
<evidence type="ECO:0000313" key="11">
    <source>
        <dbReference type="EMBL" id="ABC78566.1"/>
    </source>
</evidence>
<dbReference type="EC" id="2.9.1.1" evidence="8"/>
<evidence type="ECO:0000256" key="6">
    <source>
        <dbReference type="ARBA" id="ARBA00023266"/>
    </source>
</evidence>
<keyword evidence="4 8" id="KW-0663">Pyridoxal phosphate</keyword>
<dbReference type="Proteomes" id="UP000001933">
    <property type="component" value="Chromosome"/>
</dbReference>
<keyword evidence="6 8" id="KW-0711">Selenium</keyword>
<dbReference type="Pfam" id="PF03841">
    <property type="entry name" value="SelA"/>
    <property type="match status" value="1"/>
</dbReference>
<dbReference type="eggNOG" id="COG1921">
    <property type="taxonomic scope" value="Bacteria"/>
</dbReference>
<comment type="subcellular location">
    <subcellularLocation>
        <location evidence="8">Cytoplasm</location>
    </subcellularLocation>
</comment>
<evidence type="ECO:0000256" key="7">
    <source>
        <dbReference type="ARBA" id="ARBA00044507"/>
    </source>
</evidence>
<name>Q2LWV3_SYNAS</name>
<dbReference type="GO" id="GO:0001514">
    <property type="term" value="P:selenocysteine incorporation"/>
    <property type="evidence" value="ECO:0007669"/>
    <property type="project" value="UniProtKB-UniRule"/>
</dbReference>
<dbReference type="STRING" id="56780.SYN_01801"/>
<comment type="catalytic activity">
    <reaction evidence="8">
        <text>L-seryl-tRNA(Sec) + selenophosphate + H(+) = L-selenocysteinyl-tRNA(Sec) + phosphate</text>
        <dbReference type="Rhea" id="RHEA:22728"/>
        <dbReference type="Rhea" id="RHEA-COMP:9742"/>
        <dbReference type="Rhea" id="RHEA-COMP:9743"/>
        <dbReference type="ChEBI" id="CHEBI:15378"/>
        <dbReference type="ChEBI" id="CHEBI:16144"/>
        <dbReference type="ChEBI" id="CHEBI:43474"/>
        <dbReference type="ChEBI" id="CHEBI:78533"/>
        <dbReference type="ChEBI" id="CHEBI:78573"/>
        <dbReference type="EC" id="2.9.1.1"/>
    </reaction>
</comment>
<comment type="pathway">
    <text evidence="8">Aminoacyl-tRNA biosynthesis; selenocysteinyl-tRNA(Sec) biosynthesis; selenocysteinyl-tRNA(Sec) from L-seryl-tRNA(Sec) (bacterial route): step 1/1.</text>
</comment>
<gene>
    <name evidence="8" type="primary">selA</name>
    <name evidence="11" type="ORF">SYN_01801</name>
</gene>
<dbReference type="InterPro" id="IPR015421">
    <property type="entry name" value="PyrdxlP-dep_Trfase_major"/>
</dbReference>
<dbReference type="HAMAP" id="MF_00423">
    <property type="entry name" value="SelA"/>
    <property type="match status" value="1"/>
</dbReference>
<dbReference type="UniPathway" id="UPA00906">
    <property type="reaction ID" value="UER00896"/>
</dbReference>
<sequence>MNEQMQTLLRGLPKIDEILLILEKRNPESRAPREVIRCVCRETVDELRRSILRRKGDAGTIRLPMAEEIATVVENRIEALHRPRLRRVINATGVILHTNLGRAPLCLEARDQLTAVGKGYSNLEFDLDRGERGLRYDHVRELLCLLSGVEDALVVNNNAAAVLLTLNTLAEGREVVVSRGELVEIGGEFRVPEIMEKSGARLREVGATNRTRLVDYERAISSETGLILKVHSSNFRMVGFTEETPLEDLVALGKKHSIPVMYDVGSGCFIDLTAYGLPGEPVVRDVAAHGVDVLTFSGDKMLGGPQAGIILGRRNLLENIKRNPLNRALRIDKLTLAALEATLRVYLDPKEAVNRLRILKALTEPLSEVTRRAKKCLRLLRRALSTSFSLALKPGVSMVGGGALPEVSIPTMLMAVRFAGLSAGRLEAGLRRLEIPIIVRVAHDEILLDFRTIEEEELKLIRDGFLSLALPSGD</sequence>
<keyword evidence="12" id="KW-1185">Reference proteome</keyword>
<comment type="similarity">
    <text evidence="7 8">Belongs to the SelA family.</text>
</comment>
<dbReference type="SUPFAM" id="SSF53383">
    <property type="entry name" value="PLP-dependent transferases"/>
    <property type="match status" value="1"/>
</dbReference>
<dbReference type="FunCoup" id="Q2LWV3">
    <property type="interactions" value="97"/>
</dbReference>
<proteinExistence type="inferred from homology"/>
<evidence type="ECO:0000256" key="1">
    <source>
        <dbReference type="ARBA" id="ARBA00001933"/>
    </source>
</evidence>
<dbReference type="Gene3D" id="3.40.640.10">
    <property type="entry name" value="Type I PLP-dependent aspartate aminotransferase-like (Major domain)"/>
    <property type="match status" value="1"/>
</dbReference>
<dbReference type="InterPro" id="IPR025862">
    <property type="entry name" value="SelA_trans_N_dom"/>
</dbReference>
<evidence type="ECO:0000313" key="12">
    <source>
        <dbReference type="Proteomes" id="UP000001933"/>
    </source>
</evidence>
<dbReference type="RefSeq" id="WP_011418585.1">
    <property type="nucleotide sequence ID" value="NC_007759.1"/>
</dbReference>
<evidence type="ECO:0000256" key="4">
    <source>
        <dbReference type="ARBA" id="ARBA00022898"/>
    </source>
</evidence>
<reference evidence="11 12" key="1">
    <citation type="journal article" date="2007" name="Proc. Natl. Acad. Sci. U.S.A.">
        <title>The genome of Syntrophus aciditrophicus: life at the thermodynamic limit of microbial growth.</title>
        <authorList>
            <person name="McInerney M.J."/>
            <person name="Rohlin L."/>
            <person name="Mouttaki H."/>
            <person name="Kim U."/>
            <person name="Krupp R.S."/>
            <person name="Rios-Hernandez L."/>
            <person name="Sieber J."/>
            <person name="Struchtemeyer C.G."/>
            <person name="Bhattacharyya A."/>
            <person name="Campbell J.W."/>
            <person name="Gunsalus R.P."/>
        </authorList>
    </citation>
    <scope>NUCLEOTIDE SEQUENCE [LARGE SCALE GENOMIC DNA]</scope>
    <source>
        <strain evidence="11 12">SB</strain>
    </source>
</reference>
<dbReference type="GO" id="GO:0001717">
    <property type="term" value="P:conversion of seryl-tRNAsec to selenocys-tRNAsec"/>
    <property type="evidence" value="ECO:0007669"/>
    <property type="project" value="UniProtKB-UniRule"/>
</dbReference>
<dbReference type="Pfam" id="PF12390">
    <property type="entry name" value="Se-cys_synth_N"/>
    <property type="match status" value="1"/>
</dbReference>
<keyword evidence="5 8" id="KW-0648">Protein biosynthesis</keyword>
<dbReference type="GO" id="GO:0004125">
    <property type="term" value="F:L-seryl-tRNA(Sec) selenium transferase activity"/>
    <property type="evidence" value="ECO:0007669"/>
    <property type="project" value="UniProtKB-UniRule"/>
</dbReference>
<feature type="domain" description="L-seryl-tRNA selenium transferase N-terminal" evidence="10">
    <location>
        <begin position="9"/>
        <end position="48"/>
    </location>
</feature>
<dbReference type="InterPro" id="IPR004534">
    <property type="entry name" value="SelA_trans"/>
</dbReference>
<keyword evidence="3 8" id="KW-0808">Transferase</keyword>
<evidence type="ECO:0000256" key="5">
    <source>
        <dbReference type="ARBA" id="ARBA00022917"/>
    </source>
</evidence>
<keyword evidence="2 8" id="KW-0963">Cytoplasm</keyword>
<dbReference type="PANTHER" id="PTHR32328:SF0">
    <property type="entry name" value="L-SERYL-TRNA(SEC) SELENIUM TRANSFERASE"/>
    <property type="match status" value="1"/>
</dbReference>
<dbReference type="InterPro" id="IPR015424">
    <property type="entry name" value="PyrdxlP-dep_Trfase"/>
</dbReference>
<dbReference type="EMBL" id="CP000252">
    <property type="protein sequence ID" value="ABC78566.1"/>
    <property type="molecule type" value="Genomic_DNA"/>
</dbReference>
<dbReference type="InterPro" id="IPR018319">
    <property type="entry name" value="SelA-like"/>
</dbReference>
<comment type="cofactor">
    <cofactor evidence="1 8 9">
        <name>pyridoxal 5'-phosphate</name>
        <dbReference type="ChEBI" id="CHEBI:597326"/>
    </cofactor>
</comment>
<comment type="function">
    <text evidence="8">Converts seryl-tRNA(Sec) to selenocysteinyl-tRNA(Sec) required for selenoprotein biosynthesis.</text>
</comment>
<evidence type="ECO:0000259" key="10">
    <source>
        <dbReference type="Pfam" id="PF12390"/>
    </source>
</evidence>
<dbReference type="KEGG" id="sat:SYN_01801"/>
<dbReference type="PANTHER" id="PTHR32328">
    <property type="entry name" value="L-SERYL-TRNA(SEC) SELENIUM TRANSFERASE"/>
    <property type="match status" value="1"/>
</dbReference>
<dbReference type="NCBIfam" id="TIGR00474">
    <property type="entry name" value="selA"/>
    <property type="match status" value="1"/>
</dbReference>
<dbReference type="AlphaFoldDB" id="Q2LWV3"/>
<feature type="modified residue" description="N6-(pyridoxal phosphate)lysine" evidence="8 9">
    <location>
        <position position="300"/>
    </location>
</feature>
<dbReference type="InParanoid" id="Q2LWV3"/>
<protein>
    <recommendedName>
        <fullName evidence="8">L-seryl-tRNA(Sec) selenium transferase</fullName>
        <ecNumber evidence="8">2.9.1.1</ecNumber>
    </recommendedName>
    <alternativeName>
        <fullName evidence="8">Selenocysteine synthase</fullName>
        <shortName evidence="8">Sec synthase</shortName>
    </alternativeName>
    <alternativeName>
        <fullName evidence="8">Selenocysteinyl-tRNA(Sec) synthase</fullName>
    </alternativeName>
</protein>
<dbReference type="HOGENOM" id="CLU_038142_1_0_7"/>
<evidence type="ECO:0000256" key="2">
    <source>
        <dbReference type="ARBA" id="ARBA00022490"/>
    </source>
</evidence>
<evidence type="ECO:0000256" key="8">
    <source>
        <dbReference type="HAMAP-Rule" id="MF_00423"/>
    </source>
</evidence>